<evidence type="ECO:0000256" key="1">
    <source>
        <dbReference type="SAM" id="SignalP"/>
    </source>
</evidence>
<proteinExistence type="predicted"/>
<dbReference type="SUPFAM" id="SSF51695">
    <property type="entry name" value="PLC-like phosphodiesterases"/>
    <property type="match status" value="1"/>
</dbReference>
<dbReference type="PROSITE" id="PS51704">
    <property type="entry name" value="GP_PDE"/>
    <property type="match status" value="1"/>
</dbReference>
<dbReference type="Gene3D" id="3.20.20.190">
    <property type="entry name" value="Phosphatidylinositol (PI) phosphodiesterase"/>
    <property type="match status" value="1"/>
</dbReference>
<dbReference type="GO" id="GO:0006629">
    <property type="term" value="P:lipid metabolic process"/>
    <property type="evidence" value="ECO:0007669"/>
    <property type="project" value="InterPro"/>
</dbReference>
<reference evidence="3 4" key="1">
    <citation type="submission" date="2019-02" db="EMBL/GenBank/DDBJ databases">
        <title>Genomic Encyclopedia of Type Strains, Phase IV (KMG-IV): sequencing the most valuable type-strain genomes for metagenomic binning, comparative biology and taxonomic classification.</title>
        <authorList>
            <person name="Goeker M."/>
        </authorList>
    </citation>
    <scope>NUCLEOTIDE SEQUENCE [LARGE SCALE GENOMIC DNA]</scope>
    <source>
        <strain evidence="3 4">DSM 18116</strain>
    </source>
</reference>
<dbReference type="InterPro" id="IPR017946">
    <property type="entry name" value="PLC-like_Pdiesterase_TIM-brl"/>
</dbReference>
<evidence type="ECO:0000313" key="3">
    <source>
        <dbReference type="EMBL" id="RZS63952.1"/>
    </source>
</evidence>
<comment type="caution">
    <text evidence="3">The sequence shown here is derived from an EMBL/GenBank/DDBJ whole genome shotgun (WGS) entry which is preliminary data.</text>
</comment>
<keyword evidence="1" id="KW-0732">Signal</keyword>
<feature type="domain" description="GP-PDE" evidence="2">
    <location>
        <begin position="45"/>
        <end position="284"/>
    </location>
</feature>
<dbReference type="OrthoDB" id="9776255at2"/>
<dbReference type="AlphaFoldDB" id="A0A4Q7MB58"/>
<dbReference type="Proteomes" id="UP000293874">
    <property type="component" value="Unassembled WGS sequence"/>
</dbReference>
<evidence type="ECO:0000313" key="4">
    <source>
        <dbReference type="Proteomes" id="UP000293874"/>
    </source>
</evidence>
<feature type="signal peptide" evidence="1">
    <location>
        <begin position="1"/>
        <end position="24"/>
    </location>
</feature>
<name>A0A4Q7MB58_9BACT</name>
<sequence>MIAKLKLTAIFSATALLLSCSKGGDNKTENPDPGTNPPTTYVPDNRVVAHRGAFKEFSLPENSIASLEKAMELSCYASECDLAMTKDKQVVIWHDEKINGQYVKDINYADIQSTTLSNNEKIPTLAAYLDKVVANKKIILWMDVKSLSDAAGGNEWSSQTAEAAAALVRSKQAQKYVCFIVGRKAVLDRSLTAAKGEWPSGYMNVDYTPAQFQSAGYTWANFDYSKFYTNSTSQNTSLIADYKAKQIKLSVYTVDDEDAMNWFAANKNIDAISTNYPFKLLQKVRK</sequence>
<dbReference type="Pfam" id="PF03009">
    <property type="entry name" value="GDPD"/>
    <property type="match status" value="1"/>
</dbReference>
<dbReference type="PANTHER" id="PTHR46211:SF1">
    <property type="entry name" value="GLYCEROPHOSPHODIESTER PHOSPHODIESTERASE, CYTOPLASMIC"/>
    <property type="match status" value="1"/>
</dbReference>
<dbReference type="PROSITE" id="PS51257">
    <property type="entry name" value="PROKAR_LIPOPROTEIN"/>
    <property type="match status" value="1"/>
</dbReference>
<dbReference type="EMBL" id="SGXA01000007">
    <property type="protein sequence ID" value="RZS63952.1"/>
    <property type="molecule type" value="Genomic_DNA"/>
</dbReference>
<organism evidence="3 4">
    <name type="scientific">Pseudobacter ginsenosidimutans</name>
    <dbReference type="NCBI Taxonomy" id="661488"/>
    <lineage>
        <taxon>Bacteria</taxon>
        <taxon>Pseudomonadati</taxon>
        <taxon>Bacteroidota</taxon>
        <taxon>Chitinophagia</taxon>
        <taxon>Chitinophagales</taxon>
        <taxon>Chitinophagaceae</taxon>
        <taxon>Pseudobacter</taxon>
    </lineage>
</organism>
<dbReference type="InterPro" id="IPR030395">
    <property type="entry name" value="GP_PDE_dom"/>
</dbReference>
<dbReference type="PANTHER" id="PTHR46211">
    <property type="entry name" value="GLYCEROPHOSPHORYL DIESTER PHOSPHODIESTERASE"/>
    <property type="match status" value="1"/>
</dbReference>
<keyword evidence="4" id="KW-1185">Reference proteome</keyword>
<feature type="chain" id="PRO_5020900865" evidence="1">
    <location>
        <begin position="25"/>
        <end position="286"/>
    </location>
</feature>
<accession>A0A4Q7MB58</accession>
<evidence type="ECO:0000259" key="2">
    <source>
        <dbReference type="PROSITE" id="PS51704"/>
    </source>
</evidence>
<dbReference type="GO" id="GO:0008081">
    <property type="term" value="F:phosphoric diester hydrolase activity"/>
    <property type="evidence" value="ECO:0007669"/>
    <property type="project" value="InterPro"/>
</dbReference>
<gene>
    <name evidence="3" type="ORF">EV199_6052</name>
</gene>
<dbReference type="RefSeq" id="WP_130544521.1">
    <property type="nucleotide sequence ID" value="NZ_CP042431.1"/>
</dbReference>
<protein>
    <submittedName>
        <fullName evidence="3">Glycerophosphoryl diester phosphodiesterase</fullName>
    </submittedName>
</protein>